<protein>
    <submittedName>
        <fullName evidence="1">Retron system putative HNH endonuclease</fullName>
    </submittedName>
</protein>
<dbReference type="NCBIfam" id="TIGR02646">
    <property type="entry name" value="retron system putative HNH endonuclease"/>
    <property type="match status" value="1"/>
</dbReference>
<keyword evidence="1" id="KW-0540">Nuclease</keyword>
<evidence type="ECO:0000313" key="1">
    <source>
        <dbReference type="EMBL" id="MFC3706253.1"/>
    </source>
</evidence>
<keyword evidence="1" id="KW-0255">Endonuclease</keyword>
<organism evidence="1 2">
    <name type="scientific">Devosia honganensis</name>
    <dbReference type="NCBI Taxonomy" id="1610527"/>
    <lineage>
        <taxon>Bacteria</taxon>
        <taxon>Pseudomonadati</taxon>
        <taxon>Pseudomonadota</taxon>
        <taxon>Alphaproteobacteria</taxon>
        <taxon>Hyphomicrobiales</taxon>
        <taxon>Devosiaceae</taxon>
        <taxon>Devosia</taxon>
    </lineage>
</organism>
<keyword evidence="2" id="KW-1185">Reference proteome</keyword>
<dbReference type="GO" id="GO:0004519">
    <property type="term" value="F:endonuclease activity"/>
    <property type="evidence" value="ECO:0007669"/>
    <property type="project" value="UniProtKB-KW"/>
</dbReference>
<dbReference type="Proteomes" id="UP001595613">
    <property type="component" value="Unassembled WGS sequence"/>
</dbReference>
<reference evidence="2" key="1">
    <citation type="journal article" date="2019" name="Int. J. Syst. Evol. Microbiol.">
        <title>The Global Catalogue of Microorganisms (GCM) 10K type strain sequencing project: providing services to taxonomists for standard genome sequencing and annotation.</title>
        <authorList>
            <consortium name="The Broad Institute Genomics Platform"/>
            <consortium name="The Broad Institute Genome Sequencing Center for Infectious Disease"/>
            <person name="Wu L."/>
            <person name="Ma J."/>
        </authorList>
    </citation>
    <scope>NUCLEOTIDE SEQUENCE [LARGE SCALE GENOMIC DNA]</scope>
    <source>
        <strain evidence="2">KCTC 42281</strain>
    </source>
</reference>
<dbReference type="EMBL" id="JBHRYD010000016">
    <property type="protein sequence ID" value="MFC3706253.1"/>
    <property type="molecule type" value="Genomic_DNA"/>
</dbReference>
<dbReference type="InterPro" id="IPR013467">
    <property type="entry name" value="HNH78-like"/>
</dbReference>
<evidence type="ECO:0000313" key="2">
    <source>
        <dbReference type="Proteomes" id="UP001595613"/>
    </source>
</evidence>
<dbReference type="RefSeq" id="WP_380098357.1">
    <property type="nucleotide sequence ID" value="NZ_JBHRYD010000016.1"/>
</dbReference>
<name>A0ABV7X4D7_9HYPH</name>
<sequence>MKGAEPNSLLQHRLQQHCNYDNYAQKDDLRTALVAEQRGLCCYCMGRIRADGASMRIEHWRCQAMFPDEQLAYANLLGACRGGDGEAAVGHHCDVRKADQELRWNPANPEHAIEARIRYLSDGRIESADDVFNGQLDSVLNLNLARLRSNRKAVLEEVLNWWRSTPPARRNIQAQIVRRTDGADKLAPFSPVAVWFLRQKPRGVAA</sequence>
<gene>
    <name evidence="1" type="ORF">ACFOOL_16005</name>
</gene>
<keyword evidence="1" id="KW-0378">Hydrolase</keyword>
<comment type="caution">
    <text evidence="1">The sequence shown here is derived from an EMBL/GenBank/DDBJ whole genome shotgun (WGS) entry which is preliminary data.</text>
</comment>
<accession>A0ABV7X4D7</accession>
<proteinExistence type="predicted"/>